<evidence type="ECO:0000313" key="1">
    <source>
        <dbReference type="EMBL" id="KAG7088091.1"/>
    </source>
</evidence>
<evidence type="ECO:0000313" key="2">
    <source>
        <dbReference type="Proteomes" id="UP001049176"/>
    </source>
</evidence>
<dbReference type="RefSeq" id="XP_043004562.1">
    <property type="nucleotide sequence ID" value="XM_043157196.1"/>
</dbReference>
<dbReference type="EMBL" id="CM032188">
    <property type="protein sequence ID" value="KAG7088091.1"/>
    <property type="molecule type" value="Genomic_DNA"/>
</dbReference>
<dbReference type="KEGG" id="more:E1B28_012117"/>
<keyword evidence="2" id="KW-1185">Reference proteome</keyword>
<reference evidence="1" key="1">
    <citation type="journal article" date="2021" name="Genome Biol. Evol.">
        <title>The assembled and annotated genome of the fairy-ring fungus Marasmius oreades.</title>
        <authorList>
            <person name="Hiltunen M."/>
            <person name="Ament-Velasquez S.L."/>
            <person name="Johannesson H."/>
        </authorList>
    </citation>
    <scope>NUCLEOTIDE SEQUENCE</scope>
    <source>
        <strain evidence="1">03SP1</strain>
    </source>
</reference>
<organism evidence="1 2">
    <name type="scientific">Marasmius oreades</name>
    <name type="common">fairy-ring Marasmius</name>
    <dbReference type="NCBI Taxonomy" id="181124"/>
    <lineage>
        <taxon>Eukaryota</taxon>
        <taxon>Fungi</taxon>
        <taxon>Dikarya</taxon>
        <taxon>Basidiomycota</taxon>
        <taxon>Agaricomycotina</taxon>
        <taxon>Agaricomycetes</taxon>
        <taxon>Agaricomycetidae</taxon>
        <taxon>Agaricales</taxon>
        <taxon>Marasmiineae</taxon>
        <taxon>Marasmiaceae</taxon>
        <taxon>Marasmius</taxon>
    </lineage>
</organism>
<comment type="caution">
    <text evidence="1">The sequence shown here is derived from an EMBL/GenBank/DDBJ whole genome shotgun (WGS) entry which is preliminary data.</text>
</comment>
<dbReference type="OrthoDB" id="3012748at2759"/>
<dbReference type="AlphaFoldDB" id="A0A9P7RQU0"/>
<gene>
    <name evidence="1" type="ORF">E1B28_012117</name>
</gene>
<proteinExistence type="predicted"/>
<dbReference type="Proteomes" id="UP001049176">
    <property type="component" value="Chromosome 8"/>
</dbReference>
<protein>
    <submittedName>
        <fullName evidence="1">Uncharacterized protein</fullName>
    </submittedName>
</protein>
<name>A0A9P7RQU0_9AGAR</name>
<sequence length="235" mass="26203">MTMRVWAIWKRSRYVCFGLVATYLALSSVSIASIVKVPAQQDTFGADLHSAYGVCPPYFAHSKAIDTCFLALVAYESVLLALTLVKAIDMYRYVDVGTSSFIDIFFVDGQYPNDHCSVHFDTDLDADSSQDSYNGYILAGSTANIIVRYKTTPNEYINLLISLQPVFDSVLISRMMLHLKQNVVKSRQNDLLSIHSSMPSRYGGTTSETGSIFDVSNFDHARSWFGNGLRQTNVD</sequence>
<dbReference type="GeneID" id="66081192"/>
<accession>A0A9P7RQU0</accession>